<dbReference type="GeneID" id="39737512"/>
<dbReference type="OMA" id="INSKCIG"/>
<sequence>MAQKGSRDSILLVSLKKGLNKNNINFIDYEDNYDYDILKNHLKDLKKLKEDVIKIKNSSKEIIKDDLDKILFNDSGKNCNFDIFYDKCLQIIERYLLIYKEMNEILLKDSNKESENFINTDNSYINNEDNKNKSHENKNDSLLYELIDNNVLIHNNKFLFDYDDDSEIYTSSEEEIVIEKNCCKKKKLKNNKNENNINNLDDLSNNESKINLESEDNCTKIEKYQVENNYKKKKINFLNRYPAYLRDLIKIVKISKKREKKILQIKLLNKHCKDMDVGKINTLFYKTYVSNCYMHNKIYIKKKKKRILYRILRYNMLNYCYDNHDIFLEKLLKKKSKYNKLTIENIEKLFIPHECTNSVTSCKFCKENIKNLFYITVYDNLNYPSILKNPKVNKKINLLTHIFINKEKCDPINVDYDIVYHEDKYIYMATKNNVFCHILHENYLKNNFNDLLLRIKNGSKGYNLLNVIFNKYKNNNFLNLKKLKKYLEDTKNKNAIWLRDNFFDIIKSSIINDENYSNIFFDKIFFNFYNILYTDKTGITRESRLQKKKDIEIIKNEDDGDSDDFLVLDSLNNIKHINNNDYLINQIRNNHHILSLKEMNKKYMNVKKIKNIDDKYIEDIWDYNMYKYHYIKNNNNKNYMTHCNSFENYLNKINEEIAIIVDSDDSDDDIKNSYEKAKNLMNYLKGKNSKNSNSSNKINILEKSKVLHLKKNFIVHPLINSKCVGFKIEVNDISDRKLDIYCINNNEYINVYKNTIDYLKNNLNADIKKNYNEYKNLKHQLKKREKLSDVYQNFNKIENYVNSKDNNTINEYIVVIDENTEEETYKMDIYNYAEMTAYIVNSKKEKKKEFYSNFIRNEIYSHKWINRLQFKLLNYSNFYKNSFFKKNHMRLIKDYLYGLLINSYYENIYDVSLNLLLSEHYKHYDPSKQFVLKNISCNINQIYESMMNSIKSDILTSKYIINGNDVTKENIHLKVNEYLLNYKWNDENRNFLIKIIEKYRFILLYYLLYMYPKFLYILNTIQIQNFKDEIKITLPSQEEQQMKEVQKDFTSERRMLKSAKNNQIENHEVKEIQKDFYLPPYIKNRKDNSILNSFSLQSLLLVNFYERFENSLFLNILNRNIDIESVQKEIHPICYKTLIYYNRNESLSIKKKLTIPQLSTIFIILNSYLSFATIQHYSFFNKNNIWKFLIYKFSEVEKKKAYELISNGDNYFSQSFLQNFLNTFLIKQNDRFIVTDKIKCKLMIYIILIQLCLTDNSLPLSLSLINRNTGNILNKLNFSIKDKIITFNLQA</sequence>
<accession>A0A1J1HA43</accession>
<feature type="transmembrane region" description="Helical" evidence="1">
    <location>
        <begin position="1153"/>
        <end position="1174"/>
    </location>
</feature>
<protein>
    <submittedName>
        <fullName evidence="2">Uncharacterized protein</fullName>
    </submittedName>
</protein>
<keyword evidence="1" id="KW-0472">Membrane</keyword>
<keyword evidence="1" id="KW-1133">Transmembrane helix</keyword>
<dbReference type="Proteomes" id="UP000220158">
    <property type="component" value="Chromosome 12"/>
</dbReference>
<dbReference type="RefSeq" id="XP_028534384.1">
    <property type="nucleotide sequence ID" value="XM_028678057.1"/>
</dbReference>
<feature type="transmembrane region" description="Helical" evidence="1">
    <location>
        <begin position="999"/>
        <end position="1018"/>
    </location>
</feature>
<dbReference type="EMBL" id="LN835307">
    <property type="protein sequence ID" value="CRH01384.1"/>
    <property type="molecule type" value="Genomic_DNA"/>
</dbReference>
<name>A0A1J1HA43_PLARL</name>
<evidence type="ECO:0000256" key="1">
    <source>
        <dbReference type="SAM" id="Phobius"/>
    </source>
</evidence>
<dbReference type="OrthoDB" id="376263at2759"/>
<evidence type="ECO:0000313" key="3">
    <source>
        <dbReference type="Proteomes" id="UP000220158"/>
    </source>
</evidence>
<gene>
    <name evidence="2" type="ORF">PRELSG_1226800</name>
</gene>
<organism evidence="2 3">
    <name type="scientific">Plasmodium relictum</name>
    <dbReference type="NCBI Taxonomy" id="85471"/>
    <lineage>
        <taxon>Eukaryota</taxon>
        <taxon>Sar</taxon>
        <taxon>Alveolata</taxon>
        <taxon>Apicomplexa</taxon>
        <taxon>Aconoidasida</taxon>
        <taxon>Haemosporida</taxon>
        <taxon>Plasmodiidae</taxon>
        <taxon>Plasmodium</taxon>
        <taxon>Plasmodium (Haemamoeba)</taxon>
    </lineage>
</organism>
<dbReference type="VEuPathDB" id="PlasmoDB:PRELSG_1226800"/>
<reference evidence="2 3" key="1">
    <citation type="submission" date="2015-04" db="EMBL/GenBank/DDBJ databases">
        <authorList>
            <consortium name="Pathogen Informatics"/>
        </authorList>
    </citation>
    <scope>NUCLEOTIDE SEQUENCE [LARGE SCALE GENOMIC DNA]</scope>
    <source>
        <strain evidence="2 3">SGS1</strain>
    </source>
</reference>
<evidence type="ECO:0000313" key="2">
    <source>
        <dbReference type="EMBL" id="CRH01384.1"/>
    </source>
</evidence>
<proteinExistence type="predicted"/>
<keyword evidence="1" id="KW-0812">Transmembrane</keyword>
<dbReference type="KEGG" id="prel:PRELSG_1226800"/>
<keyword evidence="3" id="KW-1185">Reference proteome</keyword>